<dbReference type="AlphaFoldDB" id="A0A1I3L8V6"/>
<dbReference type="RefSeq" id="WP_093886538.1">
    <property type="nucleotide sequence ID" value="NZ_FOQY01000005.1"/>
</dbReference>
<proteinExistence type="predicted"/>
<evidence type="ECO:0000313" key="2">
    <source>
        <dbReference type="Proteomes" id="UP000199111"/>
    </source>
</evidence>
<evidence type="ECO:0000313" key="1">
    <source>
        <dbReference type="EMBL" id="SFI81184.1"/>
    </source>
</evidence>
<reference evidence="2" key="1">
    <citation type="submission" date="2016-10" db="EMBL/GenBank/DDBJ databases">
        <authorList>
            <person name="Varghese N."/>
            <person name="Submissions S."/>
        </authorList>
    </citation>
    <scope>NUCLEOTIDE SEQUENCE [LARGE SCALE GENOMIC DNA]</scope>
    <source>
        <strain evidence="2">CGMCC 4.2126</strain>
    </source>
</reference>
<keyword evidence="2" id="KW-1185">Reference proteome</keyword>
<sequence>MPLKTYTVTISGREREDGEKPYTWVVDAESPQAAESKALEIHAYSQDEAFEDLEVEEIFQGPPGANCGYFWNDMRPPENVRELLDRTR</sequence>
<protein>
    <submittedName>
        <fullName evidence="1">Uncharacterized protein</fullName>
    </submittedName>
</protein>
<accession>A0A1I3L8V6</accession>
<dbReference type="GeneID" id="96297587"/>
<dbReference type="Proteomes" id="UP000199111">
    <property type="component" value="Unassembled WGS sequence"/>
</dbReference>
<gene>
    <name evidence="1" type="ORF">SAMN05216275_10554</name>
</gene>
<name>A0A1I3L8V6_9ACTN</name>
<dbReference type="EMBL" id="FOQY01000005">
    <property type="protein sequence ID" value="SFI81184.1"/>
    <property type="molecule type" value="Genomic_DNA"/>
</dbReference>
<organism evidence="1 2">
    <name type="scientific">Streptosporangium canum</name>
    <dbReference type="NCBI Taxonomy" id="324952"/>
    <lineage>
        <taxon>Bacteria</taxon>
        <taxon>Bacillati</taxon>
        <taxon>Actinomycetota</taxon>
        <taxon>Actinomycetes</taxon>
        <taxon>Streptosporangiales</taxon>
        <taxon>Streptosporangiaceae</taxon>
        <taxon>Streptosporangium</taxon>
    </lineage>
</organism>